<protein>
    <submittedName>
        <fullName evidence="2">Carboxymuconolactone decarboxylase family protein</fullName>
    </submittedName>
</protein>
<dbReference type="InterPro" id="IPR004675">
    <property type="entry name" value="AhpD_core"/>
</dbReference>
<dbReference type="Pfam" id="PF02627">
    <property type="entry name" value="CMD"/>
    <property type="match status" value="1"/>
</dbReference>
<proteinExistence type="predicted"/>
<comment type="caution">
    <text evidence="2">The sequence shown here is derived from an EMBL/GenBank/DDBJ whole genome shotgun (WGS) entry which is preliminary data.</text>
</comment>
<accession>A0ABP8GG75</accession>
<sequence length="146" mass="16404">MSNRINLKQIQPKAYKAFTGLHTYIQQTAMHPVQKVLIGLRVSQINECSLCFELHVKQAKEFGLTDLQIYAVSAWRQGDVFTETEKSILALAEEMTYIYNGVNEDTYARAAALLGEVGLAEVMVTIVTINSWNRLAISTKQLPILN</sequence>
<reference evidence="3" key="1">
    <citation type="journal article" date="2019" name="Int. J. Syst. Evol. Microbiol.">
        <title>The Global Catalogue of Microorganisms (GCM) 10K type strain sequencing project: providing services to taxonomists for standard genome sequencing and annotation.</title>
        <authorList>
            <consortium name="The Broad Institute Genomics Platform"/>
            <consortium name="The Broad Institute Genome Sequencing Center for Infectious Disease"/>
            <person name="Wu L."/>
            <person name="Ma J."/>
        </authorList>
    </citation>
    <scope>NUCLEOTIDE SEQUENCE [LARGE SCALE GENOMIC DNA]</scope>
    <source>
        <strain evidence="3">JCM 17705</strain>
    </source>
</reference>
<dbReference type="PANTHER" id="PTHR34846:SF10">
    <property type="entry name" value="CYTOPLASMIC PROTEIN"/>
    <property type="match status" value="1"/>
</dbReference>
<dbReference type="Proteomes" id="UP001500582">
    <property type="component" value="Unassembled WGS sequence"/>
</dbReference>
<dbReference type="NCBIfam" id="TIGR00778">
    <property type="entry name" value="ahpD_dom"/>
    <property type="match status" value="1"/>
</dbReference>
<organism evidence="2 3">
    <name type="scientific">Mucilaginibacter gynuensis</name>
    <dbReference type="NCBI Taxonomy" id="1302236"/>
    <lineage>
        <taxon>Bacteria</taxon>
        <taxon>Pseudomonadati</taxon>
        <taxon>Bacteroidota</taxon>
        <taxon>Sphingobacteriia</taxon>
        <taxon>Sphingobacteriales</taxon>
        <taxon>Sphingobacteriaceae</taxon>
        <taxon>Mucilaginibacter</taxon>
    </lineage>
</organism>
<dbReference type="RefSeq" id="WP_345211376.1">
    <property type="nucleotide sequence ID" value="NZ_BAABFT010000005.1"/>
</dbReference>
<dbReference type="SUPFAM" id="SSF69118">
    <property type="entry name" value="AhpD-like"/>
    <property type="match status" value="1"/>
</dbReference>
<evidence type="ECO:0000259" key="1">
    <source>
        <dbReference type="Pfam" id="PF02627"/>
    </source>
</evidence>
<dbReference type="EMBL" id="BAABFT010000005">
    <property type="protein sequence ID" value="GAA4323554.1"/>
    <property type="molecule type" value="Genomic_DNA"/>
</dbReference>
<evidence type="ECO:0000313" key="2">
    <source>
        <dbReference type="EMBL" id="GAA4323554.1"/>
    </source>
</evidence>
<dbReference type="PANTHER" id="PTHR34846">
    <property type="entry name" value="4-CARBOXYMUCONOLACTONE DECARBOXYLASE FAMILY PROTEIN (AFU_ORTHOLOGUE AFUA_6G11590)"/>
    <property type="match status" value="1"/>
</dbReference>
<dbReference type="InterPro" id="IPR003779">
    <property type="entry name" value="CMD-like"/>
</dbReference>
<dbReference type="InterPro" id="IPR029032">
    <property type="entry name" value="AhpD-like"/>
</dbReference>
<feature type="domain" description="Carboxymuconolactone decarboxylase-like" evidence="1">
    <location>
        <begin position="12"/>
        <end position="94"/>
    </location>
</feature>
<name>A0ABP8GG75_9SPHI</name>
<keyword evidence="3" id="KW-1185">Reference proteome</keyword>
<evidence type="ECO:0000313" key="3">
    <source>
        <dbReference type="Proteomes" id="UP001500582"/>
    </source>
</evidence>
<gene>
    <name evidence="2" type="ORF">GCM10023149_24570</name>
</gene>
<dbReference type="Gene3D" id="1.20.1290.10">
    <property type="entry name" value="AhpD-like"/>
    <property type="match status" value="1"/>
</dbReference>